<evidence type="ECO:0000313" key="6">
    <source>
        <dbReference type="Proteomes" id="UP000662857"/>
    </source>
</evidence>
<dbReference type="InterPro" id="IPR018764">
    <property type="entry name" value="RskA_C"/>
</dbReference>
<evidence type="ECO:0000259" key="4">
    <source>
        <dbReference type="Pfam" id="PF10099"/>
    </source>
</evidence>
<dbReference type="AlphaFoldDB" id="A0A895YFD4"/>
<feature type="domain" description="Anti-sigma K factor RskA C-terminal" evidence="4">
    <location>
        <begin position="114"/>
        <end position="237"/>
    </location>
</feature>
<organism evidence="5 6">
    <name type="scientific">Natronosporangium hydrolyticum</name>
    <dbReference type="NCBI Taxonomy" id="2811111"/>
    <lineage>
        <taxon>Bacteria</taxon>
        <taxon>Bacillati</taxon>
        <taxon>Actinomycetota</taxon>
        <taxon>Actinomycetes</taxon>
        <taxon>Micromonosporales</taxon>
        <taxon>Micromonosporaceae</taxon>
        <taxon>Natronosporangium</taxon>
    </lineage>
</organism>
<gene>
    <name evidence="5" type="ORF">JQS43_21730</name>
</gene>
<dbReference type="Pfam" id="PF10099">
    <property type="entry name" value="RskA_C"/>
    <property type="match status" value="1"/>
</dbReference>
<dbReference type="EMBL" id="CP070499">
    <property type="protein sequence ID" value="QSB14123.1"/>
    <property type="molecule type" value="Genomic_DNA"/>
</dbReference>
<dbReference type="RefSeq" id="WP_239676238.1">
    <property type="nucleotide sequence ID" value="NZ_CP070499.1"/>
</dbReference>
<dbReference type="KEGG" id="nhy:JQS43_21730"/>
<keyword evidence="2" id="KW-0804">Transcription</keyword>
<evidence type="ECO:0000256" key="2">
    <source>
        <dbReference type="ARBA" id="ARBA00023163"/>
    </source>
</evidence>
<protein>
    <submittedName>
        <fullName evidence="5">Anti-sigma factor</fullName>
    </submittedName>
</protein>
<dbReference type="GO" id="GO:0005886">
    <property type="term" value="C:plasma membrane"/>
    <property type="evidence" value="ECO:0007669"/>
    <property type="project" value="InterPro"/>
</dbReference>
<reference evidence="5" key="1">
    <citation type="submission" date="2021-02" db="EMBL/GenBank/DDBJ databases">
        <title>Natrosporangium hydrolyticum gen. nov., sp. nov, a haloalkaliphilic actinobacterium from a soda solonchak soil.</title>
        <authorList>
            <person name="Sorokin D.Y."/>
            <person name="Khijniak T.V."/>
            <person name="Zakharycheva A.P."/>
            <person name="Boueva O.V."/>
            <person name="Ariskina E.V."/>
            <person name="Hahnke R.L."/>
            <person name="Bunk B."/>
            <person name="Sproer C."/>
            <person name="Schumann P."/>
            <person name="Evtushenko L.I."/>
            <person name="Kublanov I.V."/>
        </authorList>
    </citation>
    <scope>NUCLEOTIDE SEQUENCE</scope>
    <source>
        <strain evidence="5">DSM 106523</strain>
    </source>
</reference>
<dbReference type="InterPro" id="IPR041916">
    <property type="entry name" value="Anti_sigma_zinc_sf"/>
</dbReference>
<feature type="region of interest" description="Disordered" evidence="3">
    <location>
        <begin position="75"/>
        <end position="103"/>
    </location>
</feature>
<name>A0A895YFD4_9ACTN</name>
<accession>A0A895YFD4</accession>
<keyword evidence="1" id="KW-0805">Transcription regulation</keyword>
<evidence type="ECO:0000256" key="3">
    <source>
        <dbReference type="SAM" id="MobiDB-lite"/>
    </source>
</evidence>
<evidence type="ECO:0000256" key="1">
    <source>
        <dbReference type="ARBA" id="ARBA00023015"/>
    </source>
</evidence>
<dbReference type="Proteomes" id="UP000662857">
    <property type="component" value="Chromosome"/>
</dbReference>
<keyword evidence="6" id="KW-1185">Reference proteome</keyword>
<sequence>MPHLDPDRLVLIAIGDGVSDGGETAHLDGCPQCRAELGDLREVAGHAADARQLRELPAPPERVWQGILAQVTEAPTVAATESRTGPSTEAPDRPPPHRASVRSRRWPESARLLLVAAVAAVLAVGGTLGVTELLDQEPAVVEEVTAQAALTPLETVPVAAHGEARVLDGHTLHLHVTGLEQQAGYYEVWLINPDTMEMISIGVWGEGPDLVLPLPPTVDLGAYRLVDVSLEEYDGDTSHSGNSIVRGVLGD</sequence>
<dbReference type="Gene3D" id="1.10.10.1320">
    <property type="entry name" value="Anti-sigma factor, zinc-finger domain"/>
    <property type="match status" value="1"/>
</dbReference>
<evidence type="ECO:0000313" key="5">
    <source>
        <dbReference type="EMBL" id="QSB14123.1"/>
    </source>
</evidence>
<proteinExistence type="predicted"/>